<keyword evidence="1" id="KW-0175">Coiled coil</keyword>
<gene>
    <name evidence="2" type="ORF">EJ08DRAFT_46811</name>
</gene>
<dbReference type="EMBL" id="MU007122">
    <property type="protein sequence ID" value="KAF2418952.1"/>
    <property type="molecule type" value="Genomic_DNA"/>
</dbReference>
<organism evidence="2 3">
    <name type="scientific">Tothia fuscella</name>
    <dbReference type="NCBI Taxonomy" id="1048955"/>
    <lineage>
        <taxon>Eukaryota</taxon>
        <taxon>Fungi</taxon>
        <taxon>Dikarya</taxon>
        <taxon>Ascomycota</taxon>
        <taxon>Pezizomycotina</taxon>
        <taxon>Dothideomycetes</taxon>
        <taxon>Pleosporomycetidae</taxon>
        <taxon>Venturiales</taxon>
        <taxon>Cylindrosympodiaceae</taxon>
        <taxon>Tothia</taxon>
    </lineage>
</organism>
<protein>
    <submittedName>
        <fullName evidence="2">Uncharacterized protein</fullName>
    </submittedName>
</protein>
<name>A0A9P4NFS7_9PEZI</name>
<evidence type="ECO:0000313" key="2">
    <source>
        <dbReference type="EMBL" id="KAF2418952.1"/>
    </source>
</evidence>
<dbReference type="AlphaFoldDB" id="A0A9P4NFS7"/>
<comment type="caution">
    <text evidence="2">The sequence shown here is derived from an EMBL/GenBank/DDBJ whole genome shotgun (WGS) entry which is preliminary data.</text>
</comment>
<keyword evidence="3" id="KW-1185">Reference proteome</keyword>
<proteinExistence type="predicted"/>
<accession>A0A9P4NFS7</accession>
<evidence type="ECO:0000313" key="3">
    <source>
        <dbReference type="Proteomes" id="UP000800235"/>
    </source>
</evidence>
<reference evidence="2" key="1">
    <citation type="journal article" date="2020" name="Stud. Mycol.">
        <title>101 Dothideomycetes genomes: a test case for predicting lifestyles and emergence of pathogens.</title>
        <authorList>
            <person name="Haridas S."/>
            <person name="Albert R."/>
            <person name="Binder M."/>
            <person name="Bloem J."/>
            <person name="Labutti K."/>
            <person name="Salamov A."/>
            <person name="Andreopoulos B."/>
            <person name="Baker S."/>
            <person name="Barry K."/>
            <person name="Bills G."/>
            <person name="Bluhm B."/>
            <person name="Cannon C."/>
            <person name="Castanera R."/>
            <person name="Culley D."/>
            <person name="Daum C."/>
            <person name="Ezra D."/>
            <person name="Gonzalez J."/>
            <person name="Henrissat B."/>
            <person name="Kuo A."/>
            <person name="Liang C."/>
            <person name="Lipzen A."/>
            <person name="Lutzoni F."/>
            <person name="Magnuson J."/>
            <person name="Mondo S."/>
            <person name="Nolan M."/>
            <person name="Ohm R."/>
            <person name="Pangilinan J."/>
            <person name="Park H.-J."/>
            <person name="Ramirez L."/>
            <person name="Alfaro M."/>
            <person name="Sun H."/>
            <person name="Tritt A."/>
            <person name="Yoshinaga Y."/>
            <person name="Zwiers L.-H."/>
            <person name="Turgeon B."/>
            <person name="Goodwin S."/>
            <person name="Spatafora J."/>
            <person name="Crous P."/>
            <person name="Grigoriev I."/>
        </authorList>
    </citation>
    <scope>NUCLEOTIDE SEQUENCE</scope>
    <source>
        <strain evidence="2">CBS 130266</strain>
    </source>
</reference>
<sequence>MEWTPLLPSKIDSMKPEEIAARIAEVQRALRMTNETIEELEREELKVESDPAYASVQSDKIFSSARGVADPCVQQLVYVAPGKPGGVRPHQWARENATVCETSLAELQYLKSKQYPMRLAGLFKAFGFWDPHLSPEKRRRYKDSIYTMVVEYLARTSRVSQHTASMSIATFHNVHQRRLVDLPTAADFVSSLSGHNRESVLENLTKDTLLSPVWENELPQHLYMIFHACRYFKFPETGVSTSTDTGRLQNDHDKAFGTGLTVKYAK</sequence>
<dbReference type="Proteomes" id="UP000800235">
    <property type="component" value="Unassembled WGS sequence"/>
</dbReference>
<feature type="coiled-coil region" evidence="1">
    <location>
        <begin position="23"/>
        <end position="50"/>
    </location>
</feature>
<evidence type="ECO:0000256" key="1">
    <source>
        <dbReference type="SAM" id="Coils"/>
    </source>
</evidence>